<dbReference type="EMBL" id="CP019478">
    <property type="protein sequence ID" value="UQC87455.1"/>
    <property type="molecule type" value="Genomic_DNA"/>
</dbReference>
<gene>
    <name evidence="3" type="ORF">CLUP02_12960</name>
</gene>
<proteinExistence type="predicted"/>
<keyword evidence="4" id="KW-1185">Reference proteome</keyword>
<dbReference type="Proteomes" id="UP000830671">
    <property type="component" value="Chromosome 6"/>
</dbReference>
<sequence length="364" mass="40811">MATTFHQFGLLPVEVRLQVWECNLRSAEPAFHVFSIKSRATTTASTDLRHKTPMQVHQYETYVLSNPTYTPKKRCPWSESDPSTYCVDAGLWSACKESRNVVRKHYATLVNPSSGHSSSTRHNQSARSASGSSILPDKDLIIFQVAPDAHVSVGEALSALRPFFQNDGSQLLHIAFEFTDDWGIQPTEDIKSMINQPGPRACFIRLLERTMCGLLSAKLYLMDYGLKGAEVGSPVLFSAGGYDLSEIEWTPTPTAAPDICAARYFTIDLSILGLKYWPFFLPMWAPDDLLTSRPFVHYSSSIAKVAVLRSERRTQAEESGGICKNNNIVSCDFPRKPDPVEADLSAPAQERVFLYHLQQFRYFQ</sequence>
<dbReference type="GeneID" id="73346928"/>
<organism evidence="3 4">
    <name type="scientific">Colletotrichum lupini</name>
    <dbReference type="NCBI Taxonomy" id="145971"/>
    <lineage>
        <taxon>Eukaryota</taxon>
        <taxon>Fungi</taxon>
        <taxon>Dikarya</taxon>
        <taxon>Ascomycota</taxon>
        <taxon>Pezizomycotina</taxon>
        <taxon>Sordariomycetes</taxon>
        <taxon>Hypocreomycetidae</taxon>
        <taxon>Glomerellales</taxon>
        <taxon>Glomerellaceae</taxon>
        <taxon>Colletotrichum</taxon>
        <taxon>Colletotrichum acutatum species complex</taxon>
    </lineage>
</organism>
<dbReference type="KEGG" id="clup:CLUP02_12960"/>
<dbReference type="Pfam" id="PF20150">
    <property type="entry name" value="2EXR"/>
    <property type="match status" value="1"/>
</dbReference>
<dbReference type="PANTHER" id="PTHR35910">
    <property type="entry name" value="2EXR DOMAIN-CONTAINING PROTEIN"/>
    <property type="match status" value="1"/>
</dbReference>
<dbReference type="AlphaFoldDB" id="A0A9Q8WLW0"/>
<dbReference type="PANTHER" id="PTHR35910:SF1">
    <property type="entry name" value="2EXR DOMAIN-CONTAINING PROTEIN"/>
    <property type="match status" value="1"/>
</dbReference>
<dbReference type="InterPro" id="IPR045518">
    <property type="entry name" value="2EXR"/>
</dbReference>
<evidence type="ECO:0000313" key="4">
    <source>
        <dbReference type="Proteomes" id="UP000830671"/>
    </source>
</evidence>
<name>A0A9Q8WLW0_9PEZI</name>
<evidence type="ECO:0000256" key="1">
    <source>
        <dbReference type="SAM" id="MobiDB-lite"/>
    </source>
</evidence>
<feature type="region of interest" description="Disordered" evidence="1">
    <location>
        <begin position="111"/>
        <end position="132"/>
    </location>
</feature>
<protein>
    <recommendedName>
        <fullName evidence="2">2EXR domain-containing protein</fullName>
    </recommendedName>
</protein>
<accession>A0A9Q8WLW0</accession>
<dbReference type="RefSeq" id="XP_049149064.1">
    <property type="nucleotide sequence ID" value="XM_049291918.1"/>
</dbReference>
<evidence type="ECO:0000259" key="2">
    <source>
        <dbReference type="Pfam" id="PF20150"/>
    </source>
</evidence>
<reference evidence="3" key="1">
    <citation type="journal article" date="2021" name="Mol. Plant Microbe Interact.">
        <title>Complete Genome Sequence of the Plant-Pathogenic Fungus Colletotrichum lupini.</title>
        <authorList>
            <person name="Baroncelli R."/>
            <person name="Pensec F."/>
            <person name="Da Lio D."/>
            <person name="Boufleur T."/>
            <person name="Vicente I."/>
            <person name="Sarrocco S."/>
            <person name="Picot A."/>
            <person name="Baraldi E."/>
            <person name="Sukno S."/>
            <person name="Thon M."/>
            <person name="Le Floch G."/>
        </authorList>
    </citation>
    <scope>NUCLEOTIDE SEQUENCE</scope>
    <source>
        <strain evidence="3">IMI 504893</strain>
    </source>
</reference>
<evidence type="ECO:0000313" key="3">
    <source>
        <dbReference type="EMBL" id="UQC87455.1"/>
    </source>
</evidence>
<feature type="domain" description="2EXR" evidence="2">
    <location>
        <begin position="5"/>
        <end position="117"/>
    </location>
</feature>